<evidence type="ECO:0000256" key="6">
    <source>
        <dbReference type="ARBA" id="ARBA00023242"/>
    </source>
</evidence>
<dbReference type="SMART" id="SM00355">
    <property type="entry name" value="ZnF_C2H2"/>
    <property type="match status" value="4"/>
</dbReference>
<keyword evidence="9" id="KW-1185">Reference proteome</keyword>
<accession>A0A8B8ESC0</accession>
<evidence type="ECO:0000256" key="4">
    <source>
        <dbReference type="ARBA" id="ARBA00022771"/>
    </source>
</evidence>
<feature type="domain" description="C2H2-type" evidence="8">
    <location>
        <begin position="673"/>
        <end position="695"/>
    </location>
</feature>
<dbReference type="InterPro" id="IPR013087">
    <property type="entry name" value="Znf_C2H2_type"/>
</dbReference>
<reference evidence="10" key="1">
    <citation type="submission" date="2025-08" db="UniProtKB">
        <authorList>
            <consortium name="RefSeq"/>
        </authorList>
    </citation>
    <scope>IDENTIFICATION</scope>
    <source>
        <tissue evidence="10">Whole sample</tissue>
    </source>
</reference>
<dbReference type="PROSITE" id="PS00028">
    <property type="entry name" value="ZINC_FINGER_C2H2_1"/>
    <property type="match status" value="4"/>
</dbReference>
<proteinExistence type="predicted"/>
<evidence type="ECO:0000259" key="8">
    <source>
        <dbReference type="PROSITE" id="PS00028"/>
    </source>
</evidence>
<sequence>MTSREDSPPPPPPPPPKKAQESHSNSTPQSYQYQQQPVHYGQSYSTVGNSYYQQAAPTVTSNSTVSNSYYQQTAPTVTSNSTVANSYYQQTAPTVTSNSTVTSDSSGANSQYVYQQTSYNPYQGYSTPTNSSATPQTTPNSQYYSSQGWSGSQNSQEQQPSYTTSTEQAAQSYAQHKDTTGYTSGQNVDYSAYMTGIQYPSGNPSTYESYNSYNDYYGGGGSSYGNYYGYVSNPNEQSGSAGYSGSTGTYGQNYEGHQGGKNWSASNGNKNGEQQQKHSVQRDPRLEKRAARGQAAGVGRGRETQHPTGSEGQPPKPAEGSGRGDIDMRPSRAGRGGQGSNRGAYSGSYRGDSFDQGRQYEDPANRPPQMPPMINNNYDDPRLRRGYNGGRGGGYDQMYPYEEDTYKPYQHPDRGWNRNENWHRGWTDGYRETRGGDHGRERGGSRGRGDRSSGPRRGGIDRGEMSIRGRKRDDGENSHPNQSPSHMRGGFIQRGRGRGGPNLTHSESRFDRHYRSLPYSDKSEKETKDNIQCDNKFRKDIKDTKQAEKHKLEIRSQLHEGEPTVKKQCKVEHKVGVKSLASPPPGLVESRTEAAAKEKVDQISVTESQPQTKPETNQESIQHKDDPATLPDSTSKDNISGPSPAKKRRSTDDLPVDPEVEKALEEMMSPLFCKLCNLTINHPSQAQSHYNGKHHAKKVRLYRQSAALEATLAKKAAQGDLITTVNLVTEINPEVEPEVKPKEEDKSISPSVIEKMKDENDRVYCKLCQVAFNSPKQAIQHYEGKNHAKKMKAAGIVQISETDKQHVKIEGAVFECKMCCVQVTCNEQLQSHLNGAKHKGKLRSLERAADSNRGRWGVRGRGRGRGRGGHAGYTGEEHNVVTIQTQQSRKRGRDYSNFRTPSGGYYCSICNVTVNGENQFAQHMDSRKHKSKYANHKITEEEQQQQQDVAP</sequence>
<feature type="compositionally biased region" description="Basic residues" evidence="7">
    <location>
        <begin position="926"/>
        <end position="935"/>
    </location>
</feature>
<dbReference type="InterPro" id="IPR036236">
    <property type="entry name" value="Znf_C2H2_sf"/>
</dbReference>
<dbReference type="InterPro" id="IPR051868">
    <property type="entry name" value="ZN346_ZMAT4"/>
</dbReference>
<dbReference type="GeneID" id="111136336"/>
<name>A0A8B8ESC0_CRAVI</name>
<dbReference type="AlphaFoldDB" id="A0A8B8ESC0"/>
<evidence type="ECO:0000313" key="10">
    <source>
        <dbReference type="RefSeq" id="XP_022342812.1"/>
    </source>
</evidence>
<organism evidence="9 10">
    <name type="scientific">Crassostrea virginica</name>
    <name type="common">Eastern oyster</name>
    <dbReference type="NCBI Taxonomy" id="6565"/>
    <lineage>
        <taxon>Eukaryota</taxon>
        <taxon>Metazoa</taxon>
        <taxon>Spiralia</taxon>
        <taxon>Lophotrochozoa</taxon>
        <taxon>Mollusca</taxon>
        <taxon>Bivalvia</taxon>
        <taxon>Autobranchia</taxon>
        <taxon>Pteriomorphia</taxon>
        <taxon>Ostreida</taxon>
        <taxon>Ostreoidea</taxon>
        <taxon>Ostreidae</taxon>
        <taxon>Crassostrea</taxon>
    </lineage>
</organism>
<dbReference type="GO" id="GO:0003676">
    <property type="term" value="F:nucleic acid binding"/>
    <property type="evidence" value="ECO:0007669"/>
    <property type="project" value="InterPro"/>
</dbReference>
<comment type="subcellular location">
    <subcellularLocation>
        <location evidence="1">Nucleus</location>
    </subcellularLocation>
</comment>
<feature type="domain" description="C2H2-type" evidence="8">
    <location>
        <begin position="765"/>
        <end position="787"/>
    </location>
</feature>
<feature type="region of interest" description="Disordered" evidence="7">
    <location>
        <begin position="251"/>
        <end position="532"/>
    </location>
</feature>
<dbReference type="OrthoDB" id="1925236at2759"/>
<feature type="compositionally biased region" description="Polar residues" evidence="7">
    <location>
        <begin position="631"/>
        <end position="641"/>
    </location>
</feature>
<dbReference type="SUPFAM" id="SSF57667">
    <property type="entry name" value="beta-beta-alpha zinc fingers"/>
    <property type="match status" value="4"/>
</dbReference>
<evidence type="ECO:0000256" key="5">
    <source>
        <dbReference type="ARBA" id="ARBA00022833"/>
    </source>
</evidence>
<feature type="compositionally biased region" description="Low complexity" evidence="7">
    <location>
        <begin position="140"/>
        <end position="159"/>
    </location>
</feature>
<keyword evidence="2" id="KW-0479">Metal-binding</keyword>
<keyword evidence="3" id="KW-0677">Repeat</keyword>
<feature type="compositionally biased region" description="Basic and acidic residues" evidence="7">
    <location>
        <begin position="280"/>
        <end position="290"/>
    </location>
</feature>
<evidence type="ECO:0000256" key="2">
    <source>
        <dbReference type="ARBA" id="ARBA00022723"/>
    </source>
</evidence>
<evidence type="ECO:0000256" key="7">
    <source>
        <dbReference type="SAM" id="MobiDB-lite"/>
    </source>
</evidence>
<feature type="region of interest" description="Disordered" evidence="7">
    <location>
        <begin position="121"/>
        <end position="186"/>
    </location>
</feature>
<keyword evidence="4" id="KW-0863">Zinc-finger</keyword>
<feature type="compositionally biased region" description="Polar residues" evidence="7">
    <location>
        <begin position="261"/>
        <end position="278"/>
    </location>
</feature>
<feature type="compositionally biased region" description="Polar residues" evidence="7">
    <location>
        <begin position="603"/>
        <end position="620"/>
    </location>
</feature>
<feature type="compositionally biased region" description="Basic and acidic residues" evidence="7">
    <location>
        <begin position="521"/>
        <end position="532"/>
    </location>
</feature>
<feature type="domain" description="C2H2-type" evidence="8">
    <location>
        <begin position="816"/>
        <end position="838"/>
    </location>
</feature>
<dbReference type="PANTHER" id="PTHR46144:SF6">
    <property type="entry name" value="C2H2-TYPE DOMAIN-CONTAINING PROTEIN"/>
    <property type="match status" value="1"/>
</dbReference>
<feature type="compositionally biased region" description="Low complexity" evidence="7">
    <location>
        <begin position="26"/>
        <end position="37"/>
    </location>
</feature>
<feature type="compositionally biased region" description="Basic and acidic residues" evidence="7">
    <location>
        <begin position="352"/>
        <end position="364"/>
    </location>
</feature>
<dbReference type="Gene3D" id="3.30.160.60">
    <property type="entry name" value="Classic Zinc Finger"/>
    <property type="match status" value="4"/>
</dbReference>
<evidence type="ECO:0000313" key="9">
    <source>
        <dbReference type="Proteomes" id="UP000694844"/>
    </source>
</evidence>
<dbReference type="Pfam" id="PF12874">
    <property type="entry name" value="zf-met"/>
    <property type="match status" value="4"/>
</dbReference>
<feature type="domain" description="C2H2-type" evidence="8">
    <location>
        <begin position="907"/>
        <end position="929"/>
    </location>
</feature>
<feature type="compositionally biased region" description="Basic and acidic residues" evidence="7">
    <location>
        <begin position="590"/>
        <end position="601"/>
    </location>
</feature>
<feature type="region of interest" description="Disordered" evidence="7">
    <location>
        <begin position="1"/>
        <end position="44"/>
    </location>
</feature>
<gene>
    <name evidence="10" type="primary">LOC111136336</name>
</gene>
<feature type="region of interest" description="Disordered" evidence="7">
    <location>
        <begin position="923"/>
        <end position="951"/>
    </location>
</feature>
<protein>
    <submittedName>
        <fullName evidence="10">Filaggrin-like</fullName>
    </submittedName>
</protein>
<dbReference type="InterPro" id="IPR003604">
    <property type="entry name" value="Matrin/U1-like-C_Znf_C2H2"/>
</dbReference>
<feature type="region of interest" description="Disordered" evidence="7">
    <location>
        <begin position="576"/>
        <end position="655"/>
    </location>
</feature>
<feature type="region of interest" description="Disordered" evidence="7">
    <location>
        <begin position="847"/>
        <end position="874"/>
    </location>
</feature>
<feature type="compositionally biased region" description="Basic and acidic residues" evidence="7">
    <location>
        <begin position="404"/>
        <end position="477"/>
    </location>
</feature>
<dbReference type="SMART" id="SM00451">
    <property type="entry name" value="ZnF_U1"/>
    <property type="match status" value="4"/>
</dbReference>
<evidence type="ECO:0000256" key="1">
    <source>
        <dbReference type="ARBA" id="ARBA00004123"/>
    </source>
</evidence>
<feature type="compositionally biased region" description="Basic residues" evidence="7">
    <location>
        <begin position="856"/>
        <end position="868"/>
    </location>
</feature>
<feature type="compositionally biased region" description="Polar residues" evidence="7">
    <location>
        <begin position="121"/>
        <end position="139"/>
    </location>
</feature>
<keyword evidence="6" id="KW-0539">Nucleus</keyword>
<dbReference type="KEGG" id="cvn:111136336"/>
<dbReference type="GO" id="GO:0008270">
    <property type="term" value="F:zinc ion binding"/>
    <property type="evidence" value="ECO:0007669"/>
    <property type="project" value="UniProtKB-KW"/>
</dbReference>
<feature type="compositionally biased region" description="Pro residues" evidence="7">
    <location>
        <begin position="8"/>
        <end position="17"/>
    </location>
</feature>
<dbReference type="GO" id="GO:0005634">
    <property type="term" value="C:nucleus"/>
    <property type="evidence" value="ECO:0007669"/>
    <property type="project" value="UniProtKB-SubCell"/>
</dbReference>
<keyword evidence="5" id="KW-0862">Zinc</keyword>
<dbReference type="Proteomes" id="UP000694844">
    <property type="component" value="Chromosome 5"/>
</dbReference>
<dbReference type="RefSeq" id="XP_022342812.1">
    <property type="nucleotide sequence ID" value="XM_022487104.1"/>
</dbReference>
<evidence type="ECO:0000256" key="3">
    <source>
        <dbReference type="ARBA" id="ARBA00022737"/>
    </source>
</evidence>
<feature type="compositionally biased region" description="Polar residues" evidence="7">
    <location>
        <begin position="160"/>
        <end position="186"/>
    </location>
</feature>
<dbReference type="PANTHER" id="PTHR46144">
    <property type="entry name" value="ZINC FINGER PROTEIN 385B-LIKE"/>
    <property type="match status" value="1"/>
</dbReference>